<dbReference type="PaxDb" id="39947-A0A0P0Y094"/>
<organism evidence="2 3">
    <name type="scientific">Oryza sativa subsp. japonica</name>
    <name type="common">Rice</name>
    <dbReference type="NCBI Taxonomy" id="39947"/>
    <lineage>
        <taxon>Eukaryota</taxon>
        <taxon>Viridiplantae</taxon>
        <taxon>Streptophyta</taxon>
        <taxon>Embryophyta</taxon>
        <taxon>Tracheophyta</taxon>
        <taxon>Spermatophyta</taxon>
        <taxon>Magnoliopsida</taxon>
        <taxon>Liliopsida</taxon>
        <taxon>Poales</taxon>
        <taxon>Poaceae</taxon>
        <taxon>BOP clade</taxon>
        <taxon>Oryzoideae</taxon>
        <taxon>Oryzeae</taxon>
        <taxon>Oryzinae</taxon>
        <taxon>Oryza</taxon>
        <taxon>Oryza sativa</taxon>
    </lineage>
</organism>
<reference evidence="2 3" key="2">
    <citation type="journal article" date="2013" name="Plant Cell Physiol.">
        <title>Rice Annotation Project Database (RAP-DB): an integrative and interactive database for rice genomics.</title>
        <authorList>
            <person name="Sakai H."/>
            <person name="Lee S.S."/>
            <person name="Tanaka T."/>
            <person name="Numa H."/>
            <person name="Kim J."/>
            <person name="Kawahara Y."/>
            <person name="Wakimoto H."/>
            <person name="Yang C.C."/>
            <person name="Iwamoto M."/>
            <person name="Abe T."/>
            <person name="Yamada Y."/>
            <person name="Muto A."/>
            <person name="Inokuchi H."/>
            <person name="Ikemura T."/>
            <person name="Matsumoto T."/>
            <person name="Sasaki T."/>
            <person name="Itoh T."/>
        </authorList>
    </citation>
    <scope>NUCLEOTIDE SEQUENCE [LARGE SCALE GENOMIC DNA]</scope>
    <source>
        <strain evidence="3">cv. Nipponbare</strain>
    </source>
</reference>
<feature type="region of interest" description="Disordered" evidence="1">
    <location>
        <begin position="1"/>
        <end position="95"/>
    </location>
</feature>
<feature type="compositionally biased region" description="Low complexity" evidence="1">
    <location>
        <begin position="24"/>
        <end position="46"/>
    </location>
</feature>
<reference evidence="2 3" key="3">
    <citation type="journal article" date="2013" name="Rice">
        <title>Improvement of the Oryza sativa Nipponbare reference genome using next generation sequence and optical map data.</title>
        <authorList>
            <person name="Kawahara Y."/>
            <person name="de la Bastide M."/>
            <person name="Hamilton J.P."/>
            <person name="Kanamori H."/>
            <person name="McCombie W.R."/>
            <person name="Ouyang S."/>
            <person name="Schwartz D.C."/>
            <person name="Tanaka T."/>
            <person name="Wu J."/>
            <person name="Zhou S."/>
            <person name="Childs K.L."/>
            <person name="Davidson R.M."/>
            <person name="Lin H."/>
            <person name="Quesada-Ocampo L."/>
            <person name="Vaillancourt B."/>
            <person name="Sakai H."/>
            <person name="Lee S.S."/>
            <person name="Kim J."/>
            <person name="Numa H."/>
            <person name="Itoh T."/>
            <person name="Buell C.R."/>
            <person name="Matsumoto T."/>
        </authorList>
    </citation>
    <scope>NUCLEOTIDE SEQUENCE [LARGE SCALE GENOMIC DNA]</scope>
    <source>
        <strain evidence="3">cv. Nipponbare</strain>
    </source>
</reference>
<protein>
    <submittedName>
        <fullName evidence="2">Os11g0215700 protein</fullName>
    </submittedName>
</protein>
<dbReference type="AlphaFoldDB" id="A0A0P0Y094"/>
<keyword evidence="3" id="KW-1185">Reference proteome</keyword>
<proteinExistence type="predicted"/>
<dbReference type="Proteomes" id="UP000059680">
    <property type="component" value="Chromosome 11"/>
</dbReference>
<gene>
    <name evidence="2" type="ordered locus">Os11g0215700</name>
    <name evidence="2" type="ORF">OSNPB_110215700</name>
</gene>
<reference evidence="3" key="1">
    <citation type="journal article" date="2005" name="Nature">
        <title>The map-based sequence of the rice genome.</title>
        <authorList>
            <consortium name="International rice genome sequencing project (IRGSP)"/>
            <person name="Matsumoto T."/>
            <person name="Wu J."/>
            <person name="Kanamori H."/>
            <person name="Katayose Y."/>
            <person name="Fujisawa M."/>
            <person name="Namiki N."/>
            <person name="Mizuno H."/>
            <person name="Yamamoto K."/>
            <person name="Antonio B.A."/>
            <person name="Baba T."/>
            <person name="Sakata K."/>
            <person name="Nagamura Y."/>
            <person name="Aoki H."/>
            <person name="Arikawa K."/>
            <person name="Arita K."/>
            <person name="Bito T."/>
            <person name="Chiden Y."/>
            <person name="Fujitsuka N."/>
            <person name="Fukunaka R."/>
            <person name="Hamada M."/>
            <person name="Harada C."/>
            <person name="Hayashi A."/>
            <person name="Hijishita S."/>
            <person name="Honda M."/>
            <person name="Hosokawa S."/>
            <person name="Ichikawa Y."/>
            <person name="Idonuma A."/>
            <person name="Iijima M."/>
            <person name="Ikeda M."/>
            <person name="Ikeno M."/>
            <person name="Ito K."/>
            <person name="Ito S."/>
            <person name="Ito T."/>
            <person name="Ito Y."/>
            <person name="Ito Y."/>
            <person name="Iwabuchi A."/>
            <person name="Kamiya K."/>
            <person name="Karasawa W."/>
            <person name="Kurita K."/>
            <person name="Katagiri S."/>
            <person name="Kikuta A."/>
            <person name="Kobayashi H."/>
            <person name="Kobayashi N."/>
            <person name="Machita K."/>
            <person name="Maehara T."/>
            <person name="Masukawa M."/>
            <person name="Mizubayashi T."/>
            <person name="Mukai Y."/>
            <person name="Nagasaki H."/>
            <person name="Nagata Y."/>
            <person name="Naito S."/>
            <person name="Nakashima M."/>
            <person name="Nakama Y."/>
            <person name="Nakamichi Y."/>
            <person name="Nakamura M."/>
            <person name="Meguro A."/>
            <person name="Negishi M."/>
            <person name="Ohta I."/>
            <person name="Ohta T."/>
            <person name="Okamoto M."/>
            <person name="Ono N."/>
            <person name="Saji S."/>
            <person name="Sakaguchi M."/>
            <person name="Sakai K."/>
            <person name="Shibata M."/>
            <person name="Shimokawa T."/>
            <person name="Song J."/>
            <person name="Takazaki Y."/>
            <person name="Terasawa K."/>
            <person name="Tsugane M."/>
            <person name="Tsuji K."/>
            <person name="Ueda S."/>
            <person name="Waki K."/>
            <person name="Yamagata H."/>
            <person name="Yamamoto M."/>
            <person name="Yamamoto S."/>
            <person name="Yamane H."/>
            <person name="Yoshiki S."/>
            <person name="Yoshihara R."/>
            <person name="Yukawa K."/>
            <person name="Zhong H."/>
            <person name="Yano M."/>
            <person name="Yuan Q."/>
            <person name="Ouyang S."/>
            <person name="Liu J."/>
            <person name="Jones K.M."/>
            <person name="Gansberger K."/>
            <person name="Moffat K."/>
            <person name="Hill J."/>
            <person name="Bera J."/>
            <person name="Fadrosh D."/>
            <person name="Jin S."/>
            <person name="Johri S."/>
            <person name="Kim M."/>
            <person name="Overton L."/>
            <person name="Reardon M."/>
            <person name="Tsitrin T."/>
            <person name="Vuong H."/>
            <person name="Weaver B."/>
            <person name="Ciecko A."/>
            <person name="Tallon L."/>
            <person name="Jackson J."/>
            <person name="Pai G."/>
            <person name="Aken S.V."/>
            <person name="Utterback T."/>
            <person name="Reidmuller S."/>
            <person name="Feldblyum T."/>
            <person name="Hsiao J."/>
            <person name="Zismann V."/>
            <person name="Iobst S."/>
            <person name="de Vazeille A.R."/>
            <person name="Buell C.R."/>
            <person name="Ying K."/>
            <person name="Li Y."/>
            <person name="Lu T."/>
            <person name="Huang Y."/>
            <person name="Zhao Q."/>
            <person name="Feng Q."/>
            <person name="Zhang L."/>
            <person name="Zhu J."/>
            <person name="Weng Q."/>
            <person name="Mu J."/>
            <person name="Lu Y."/>
            <person name="Fan D."/>
            <person name="Liu Y."/>
            <person name="Guan J."/>
            <person name="Zhang Y."/>
            <person name="Yu S."/>
            <person name="Liu X."/>
            <person name="Zhang Y."/>
            <person name="Hong G."/>
            <person name="Han B."/>
            <person name="Choisne N."/>
            <person name="Demange N."/>
            <person name="Orjeda G."/>
            <person name="Samain S."/>
            <person name="Cattolico L."/>
            <person name="Pelletier E."/>
            <person name="Couloux A."/>
            <person name="Segurens B."/>
            <person name="Wincker P."/>
            <person name="D'Hont A."/>
            <person name="Scarpelli C."/>
            <person name="Weissenbach J."/>
            <person name="Salanoubat M."/>
            <person name="Quetier F."/>
            <person name="Yu Y."/>
            <person name="Kim H.R."/>
            <person name="Rambo T."/>
            <person name="Currie J."/>
            <person name="Collura K."/>
            <person name="Luo M."/>
            <person name="Yang T."/>
            <person name="Ammiraju J.S.S."/>
            <person name="Engler F."/>
            <person name="Soderlund C."/>
            <person name="Wing R.A."/>
            <person name="Palmer L.E."/>
            <person name="de la Bastide M."/>
            <person name="Spiegel L."/>
            <person name="Nascimento L."/>
            <person name="Zutavern T."/>
            <person name="O'Shaughnessy A."/>
            <person name="Dike S."/>
            <person name="Dedhia N."/>
            <person name="Preston R."/>
            <person name="Balija V."/>
            <person name="McCombie W.R."/>
            <person name="Chow T."/>
            <person name="Chen H."/>
            <person name="Chung M."/>
            <person name="Chen C."/>
            <person name="Shaw J."/>
            <person name="Wu H."/>
            <person name="Hsiao K."/>
            <person name="Chao Y."/>
            <person name="Chu M."/>
            <person name="Cheng C."/>
            <person name="Hour A."/>
            <person name="Lee P."/>
            <person name="Lin S."/>
            <person name="Lin Y."/>
            <person name="Liou J."/>
            <person name="Liu S."/>
            <person name="Hsing Y."/>
            <person name="Raghuvanshi S."/>
            <person name="Mohanty A."/>
            <person name="Bharti A.K."/>
            <person name="Gaur A."/>
            <person name="Gupta V."/>
            <person name="Kumar D."/>
            <person name="Ravi V."/>
            <person name="Vij S."/>
            <person name="Kapur A."/>
            <person name="Khurana P."/>
            <person name="Khurana P."/>
            <person name="Khurana J.P."/>
            <person name="Tyagi A.K."/>
            <person name="Gaikwad K."/>
            <person name="Singh A."/>
            <person name="Dalal V."/>
            <person name="Srivastava S."/>
            <person name="Dixit A."/>
            <person name="Pal A.K."/>
            <person name="Ghazi I.A."/>
            <person name="Yadav M."/>
            <person name="Pandit A."/>
            <person name="Bhargava A."/>
            <person name="Sureshbabu K."/>
            <person name="Batra K."/>
            <person name="Sharma T.R."/>
            <person name="Mohapatra T."/>
            <person name="Singh N.K."/>
            <person name="Messing J."/>
            <person name="Nelson A.B."/>
            <person name="Fuks G."/>
            <person name="Kavchok S."/>
            <person name="Keizer G."/>
            <person name="Linton E."/>
            <person name="Llaca V."/>
            <person name="Song R."/>
            <person name="Tanyolac B."/>
            <person name="Young S."/>
            <person name="Ho-Il K."/>
            <person name="Hahn J.H."/>
            <person name="Sangsakoo G."/>
            <person name="Vanavichit A."/>
            <person name="de Mattos Luiz.A.T."/>
            <person name="Zimmer P.D."/>
            <person name="Malone G."/>
            <person name="Dellagostin O."/>
            <person name="de Oliveira A.C."/>
            <person name="Bevan M."/>
            <person name="Bancroft I."/>
            <person name="Minx P."/>
            <person name="Cordum H."/>
            <person name="Wilson R."/>
            <person name="Cheng Z."/>
            <person name="Jin W."/>
            <person name="Jiang J."/>
            <person name="Leong S.A."/>
            <person name="Iwama H."/>
            <person name="Gojobori T."/>
            <person name="Itoh T."/>
            <person name="Niimura Y."/>
            <person name="Fujii Y."/>
            <person name="Habara T."/>
            <person name="Sakai H."/>
            <person name="Sato Y."/>
            <person name="Wilson G."/>
            <person name="Kumar K."/>
            <person name="McCouch S."/>
            <person name="Juretic N."/>
            <person name="Hoen D."/>
            <person name="Wright S."/>
            <person name="Bruskiewich R."/>
            <person name="Bureau T."/>
            <person name="Miyao A."/>
            <person name="Hirochika H."/>
            <person name="Nishikawa T."/>
            <person name="Kadowaki K."/>
            <person name="Sugiura M."/>
            <person name="Burr B."/>
            <person name="Sasaki T."/>
        </authorList>
    </citation>
    <scope>NUCLEOTIDE SEQUENCE [LARGE SCALE GENOMIC DNA]</scope>
    <source>
        <strain evidence="3">cv. Nipponbare</strain>
    </source>
</reference>
<dbReference type="EMBL" id="AP014967">
    <property type="protein sequence ID" value="BAT13214.1"/>
    <property type="molecule type" value="Genomic_DNA"/>
</dbReference>
<evidence type="ECO:0000313" key="3">
    <source>
        <dbReference type="Proteomes" id="UP000059680"/>
    </source>
</evidence>
<evidence type="ECO:0000313" key="2">
    <source>
        <dbReference type="EMBL" id="BAT13214.1"/>
    </source>
</evidence>
<sequence>MQGQRRRSRLLPPPVGGGGDGHVHAGPAAPLQAASSSSSSSSLSSAKDATPALNGSGGGLRAPAGLPLEPASEASRGRAREPLPSPSVGAADTRL</sequence>
<evidence type="ECO:0000256" key="1">
    <source>
        <dbReference type="SAM" id="MobiDB-lite"/>
    </source>
</evidence>
<accession>A0A0P0Y094</accession>
<feature type="compositionally biased region" description="Low complexity" evidence="1">
    <location>
        <begin position="61"/>
        <end position="71"/>
    </location>
</feature>
<name>A0A0P0Y094_ORYSJ</name>
<dbReference type="InParanoid" id="A0A0P0Y094"/>